<dbReference type="Pfam" id="PF04967">
    <property type="entry name" value="HTH_10"/>
    <property type="match status" value="1"/>
</dbReference>
<proteinExistence type="predicted"/>
<feature type="domain" description="HTH bat-type" evidence="1">
    <location>
        <begin position="154"/>
        <end position="205"/>
    </location>
</feature>
<dbReference type="EMBL" id="CP050869">
    <property type="protein sequence ID" value="QPG49271.1"/>
    <property type="molecule type" value="Genomic_DNA"/>
</dbReference>
<gene>
    <name evidence="2" type="ORF">HFC64_04920</name>
</gene>
<dbReference type="AlphaFoldDB" id="A0A7S9NQM1"/>
<protein>
    <submittedName>
        <fullName evidence="2">Bacterio-opsin activator</fullName>
    </submittedName>
</protein>
<evidence type="ECO:0000313" key="3">
    <source>
        <dbReference type="Proteomes" id="UP000594632"/>
    </source>
</evidence>
<reference evidence="2 3" key="1">
    <citation type="journal article" date="2020" name="Nat. Commun.">
        <title>The structures of two archaeal type IV pili illuminate evolutionary relationships.</title>
        <authorList>
            <person name="Wang F."/>
            <person name="Baquero D.P."/>
            <person name="Su Z."/>
            <person name="Beltran L.C."/>
            <person name="Prangishvili D."/>
            <person name="Krupovic M."/>
            <person name="Egelman E.H."/>
        </authorList>
    </citation>
    <scope>NUCLEOTIDE SEQUENCE [LARGE SCALE GENOMIC DNA]</scope>
    <source>
        <strain evidence="2 3">POZ149</strain>
    </source>
</reference>
<name>A0A7S9NQM1_SACSO</name>
<organism evidence="2 3">
    <name type="scientific">Saccharolobus solfataricus</name>
    <name type="common">Sulfolobus solfataricus</name>
    <dbReference type="NCBI Taxonomy" id="2287"/>
    <lineage>
        <taxon>Archaea</taxon>
        <taxon>Thermoproteota</taxon>
        <taxon>Thermoprotei</taxon>
        <taxon>Sulfolobales</taxon>
        <taxon>Sulfolobaceae</taxon>
        <taxon>Saccharolobus</taxon>
    </lineage>
</organism>
<dbReference type="Proteomes" id="UP000594632">
    <property type="component" value="Chromosome"/>
</dbReference>
<evidence type="ECO:0000259" key="1">
    <source>
        <dbReference type="Pfam" id="PF04967"/>
    </source>
</evidence>
<dbReference type="PANTHER" id="PTHR34236">
    <property type="entry name" value="DIMETHYL SULFOXIDE REDUCTASE TRANSCRIPTIONAL ACTIVATOR"/>
    <property type="match status" value="1"/>
</dbReference>
<dbReference type="InterPro" id="IPR007050">
    <property type="entry name" value="HTH_bacterioopsin"/>
</dbReference>
<accession>A0A7S9NQM1</accession>
<sequence>MRYFNSYPVKLVSLYLIHENCWSKYYLEDDMVNILNLIPYEEKNLLRVFLVSTEKSYKQIAKLKFEGRIRDIFNVYRYYNKILVDLARDYENSIFSIITGNNGIVLNTAKYNGGEIWNFLMYEHKINKTLKELDEVAEIENVNISDFIPISTTLSDHELKALSLAYEYGYFDYPRRIRSGELAKMLGIKQSTLIYHLRNAERKVIGSFLKKNRSFEE</sequence>
<evidence type="ECO:0000313" key="2">
    <source>
        <dbReference type="EMBL" id="QPG49271.1"/>
    </source>
</evidence>
<dbReference type="PANTHER" id="PTHR34236:SF1">
    <property type="entry name" value="DIMETHYL SULFOXIDE REDUCTASE TRANSCRIPTIONAL ACTIVATOR"/>
    <property type="match status" value="1"/>
</dbReference>